<dbReference type="InterPro" id="IPR018289">
    <property type="entry name" value="MULE_transposase_dom"/>
</dbReference>
<organism evidence="2 3">
    <name type="scientific">Araneus ventricosus</name>
    <name type="common">Orbweaver spider</name>
    <name type="synonym">Epeira ventricosa</name>
    <dbReference type="NCBI Taxonomy" id="182803"/>
    <lineage>
        <taxon>Eukaryota</taxon>
        <taxon>Metazoa</taxon>
        <taxon>Ecdysozoa</taxon>
        <taxon>Arthropoda</taxon>
        <taxon>Chelicerata</taxon>
        <taxon>Arachnida</taxon>
        <taxon>Araneae</taxon>
        <taxon>Araneomorphae</taxon>
        <taxon>Entelegynae</taxon>
        <taxon>Araneoidea</taxon>
        <taxon>Araneidae</taxon>
        <taxon>Araneus</taxon>
    </lineage>
</organism>
<dbReference type="PANTHER" id="PTHR33977">
    <property type="entry name" value="ZINC ION BINDING PROTEIN"/>
    <property type="match status" value="1"/>
</dbReference>
<reference evidence="2 3" key="1">
    <citation type="journal article" date="2019" name="Sci. Rep.">
        <title>Orb-weaving spider Araneus ventricosus genome elucidates the spidroin gene catalogue.</title>
        <authorList>
            <person name="Kono N."/>
            <person name="Nakamura H."/>
            <person name="Ohtoshi R."/>
            <person name="Moran D.A.P."/>
            <person name="Shinohara A."/>
            <person name="Yoshida Y."/>
            <person name="Fujiwara M."/>
            <person name="Mori M."/>
            <person name="Tomita M."/>
            <person name="Arakawa K."/>
        </authorList>
    </citation>
    <scope>NUCLEOTIDE SEQUENCE [LARGE SCALE GENOMIC DNA]</scope>
</reference>
<gene>
    <name evidence="2" type="ORF">AVEN_105410_1</name>
</gene>
<sequence length="267" mass="30609">MSVFCTVEKLKNENYNPIFKLQKSNTVFAPSNLDSLPNHENSFVLGFQTEAQKEMLLKHSHKILYIDATHGTNHYDFFLLSLHIQDEYGQGYPVAHFITNVLDFETFLALFNSLRCRVPDLKVNTVITDDDSISFQTFNSVFGPNIKHLLCQWHVYNAWKRQLVSKVHDKSHRDKMLEELLKINSKCAEINCAALCSHLYRCSCQDSSNLCKRIHKVRLVDSGFKTCITDNYYEDEIGGNVSGIDPKILNLELNNISSATESFCSKK</sequence>
<dbReference type="Proteomes" id="UP000499080">
    <property type="component" value="Unassembled WGS sequence"/>
</dbReference>
<keyword evidence="3" id="KW-1185">Reference proteome</keyword>
<dbReference type="OrthoDB" id="6427366at2759"/>
<dbReference type="EMBL" id="BGPR01002608">
    <property type="protein sequence ID" value="GBM76227.1"/>
    <property type="molecule type" value="Genomic_DNA"/>
</dbReference>
<dbReference type="AlphaFoldDB" id="A0A4Y2IEQ9"/>
<comment type="caution">
    <text evidence="2">The sequence shown here is derived from an EMBL/GenBank/DDBJ whole genome shotgun (WGS) entry which is preliminary data.</text>
</comment>
<dbReference type="PANTHER" id="PTHR33977:SF1">
    <property type="entry name" value="ZINC ION BINDING PROTEIN"/>
    <property type="match status" value="1"/>
</dbReference>
<dbReference type="Pfam" id="PF10551">
    <property type="entry name" value="MULE"/>
    <property type="match status" value="1"/>
</dbReference>
<name>A0A4Y2IEQ9_ARAVE</name>
<evidence type="ECO:0000259" key="1">
    <source>
        <dbReference type="Pfam" id="PF10551"/>
    </source>
</evidence>
<proteinExistence type="predicted"/>
<evidence type="ECO:0000313" key="3">
    <source>
        <dbReference type="Proteomes" id="UP000499080"/>
    </source>
</evidence>
<protein>
    <recommendedName>
        <fullName evidence="1">MULE transposase domain-containing protein</fullName>
    </recommendedName>
</protein>
<feature type="domain" description="MULE transposase" evidence="1">
    <location>
        <begin position="64"/>
        <end position="157"/>
    </location>
</feature>
<accession>A0A4Y2IEQ9</accession>
<evidence type="ECO:0000313" key="2">
    <source>
        <dbReference type="EMBL" id="GBM76227.1"/>
    </source>
</evidence>